<gene>
    <name evidence="1" type="ORF">P0Y53_20780</name>
</gene>
<keyword evidence="1" id="KW-0449">Lipoprotein</keyword>
<dbReference type="EMBL" id="CP119311">
    <property type="protein sequence ID" value="WEK34931.1"/>
    <property type="molecule type" value="Genomic_DNA"/>
</dbReference>
<sequence>MIGLWLAAGALLLSACFKDKGNYSYTTLNDVLISMPDTLLVKQGAQLEVNPVVSQLLNKEEDRLTYEWVVTVPGRTASDSTLEILATTRDLKVEINYQSGRYYPLNLKITDNASGIVYRKQSLMRVTTDFEPGYLLLENDGLTADLSFVNTGRDEILRQVFSTANPGITLPVSAHHVYVCDYPLYTASVGSTSWTNAPGTITAVFGSEEGYILDYRTMRVATPYSLFFTTPPAVVAPGHFQMDSEQPPVFLSINNGQLHRIYFARGQALLGDAYLAPDDKGYFLAPHCANTSSVSLYYDQRNKRFLTENYLNLYLAPVVKGGSSGFDPANVSGQLLGMGLGKDWGDFYAVFKDETGDDCYFYTFSFTNALKVDKISSSPGFANSPAILFSTLRDQVYYADGNKLYLYDIAANFSRVLYEFPAGENTSALMLQDGNTLVAATWDGAEGRLYKLGLDASGSVIGGAYQKKYTGFGKIIHLKYKK</sequence>
<dbReference type="InterPro" id="IPR032183">
    <property type="entry name" value="PKD-like"/>
</dbReference>
<proteinExistence type="predicted"/>
<evidence type="ECO:0000313" key="2">
    <source>
        <dbReference type="Proteomes" id="UP001220610"/>
    </source>
</evidence>
<accession>A0AAJ5WMZ6</accession>
<evidence type="ECO:0000313" key="1">
    <source>
        <dbReference type="EMBL" id="WEK34931.1"/>
    </source>
</evidence>
<dbReference type="AlphaFoldDB" id="A0AAJ5WMZ6"/>
<organism evidence="1 2">
    <name type="scientific">Candidatus Pseudobacter hemicellulosilyticus</name>
    <dbReference type="NCBI Taxonomy" id="3121375"/>
    <lineage>
        <taxon>Bacteria</taxon>
        <taxon>Pseudomonadati</taxon>
        <taxon>Bacteroidota</taxon>
        <taxon>Chitinophagia</taxon>
        <taxon>Chitinophagales</taxon>
        <taxon>Chitinophagaceae</taxon>
        <taxon>Pseudobacter</taxon>
    </lineage>
</organism>
<reference evidence="1" key="1">
    <citation type="submission" date="2023-03" db="EMBL/GenBank/DDBJ databases">
        <title>Andean soil-derived lignocellulolytic bacterial consortium as a source of novel taxa and putative plastic-active enzymes.</title>
        <authorList>
            <person name="Diaz-Garcia L."/>
            <person name="Chuvochina M."/>
            <person name="Feuerriegel G."/>
            <person name="Bunk B."/>
            <person name="Sproer C."/>
            <person name="Streit W.R."/>
            <person name="Rodriguez L.M."/>
            <person name="Overmann J."/>
            <person name="Jimenez D.J."/>
        </authorList>
    </citation>
    <scope>NUCLEOTIDE SEQUENCE</scope>
    <source>
        <strain evidence="1">MAG 7</strain>
    </source>
</reference>
<dbReference type="SUPFAM" id="SSF82171">
    <property type="entry name" value="DPP6 N-terminal domain-like"/>
    <property type="match status" value="1"/>
</dbReference>
<dbReference type="Proteomes" id="UP001220610">
    <property type="component" value="Chromosome"/>
</dbReference>
<dbReference type="Pfam" id="PF16407">
    <property type="entry name" value="PKD_2"/>
    <property type="match status" value="1"/>
</dbReference>
<protein>
    <submittedName>
        <fullName evidence="1">PKD-like family lipoprotein</fullName>
    </submittedName>
</protein>
<name>A0AAJ5WMZ6_9BACT</name>